<evidence type="ECO:0000313" key="4">
    <source>
        <dbReference type="Proteomes" id="UP000595437"/>
    </source>
</evidence>
<sequence length="522" mass="58045">MKIERSKLKKSSSEVPSDCKSLIERLRSTGGEDVSFLRELKRIETWTYGKCELLHWIDVLDLADRVLERSCVSSRWSLVVDSDSGLKELVLWTLHFTTLLIEHSFSRHLYSSMEHLTALLSSSDLDVVLAVLNLLYMFSKRSNFITRLSPEKRGALLSRLNHLAASWGGKDNGFGLKACCSQDASFPSSATTLHFEFSFEKPAFPPSSNLLLPPTTTQHNKKNTSVIHMERVDALTESPGCIMADLLDTYPSHWRSTCSFSHTYDSHTPLQTTTSDSKLVEVLEMKGDHLMEIKAAALKSLTSIIHLDRNPNFPKLNTIIDVTGASSYHGFLPVLVRSCIASLTAPHKEGGGTTSSVTTTQSFPQPLATALFSFLYHLASYEAGGEALVSCGMMESLLKVIQWPSTELDHITFVTRAVRVIDLITNLDMQSFQTHSGLSSFIVRLELEVEHCREQQPFEIIVGNARREPLTVDEDPSHPLPPPPSANELMNPPPDYSAAKTGLTCLPQRAALLKSMLNFLKK</sequence>
<reference evidence="4" key="1">
    <citation type="submission" date="2021-01" db="EMBL/GenBank/DDBJ databases">
        <title>Caligus Genome Assembly.</title>
        <authorList>
            <person name="Gallardo-Escarate C."/>
        </authorList>
    </citation>
    <scope>NUCLEOTIDE SEQUENCE [LARGE SCALE GENOMIC DNA]</scope>
</reference>
<name>A0A7T8GX47_CALRO</name>
<dbReference type="InterPro" id="IPR016024">
    <property type="entry name" value="ARM-type_fold"/>
</dbReference>
<feature type="non-terminal residue" evidence="3">
    <location>
        <position position="522"/>
    </location>
</feature>
<evidence type="ECO:0000256" key="1">
    <source>
        <dbReference type="SAM" id="MobiDB-lite"/>
    </source>
</evidence>
<dbReference type="EMBL" id="CP045903">
    <property type="protein sequence ID" value="QQP39181.1"/>
    <property type="molecule type" value="Genomic_DNA"/>
</dbReference>
<dbReference type="Proteomes" id="UP000595437">
    <property type="component" value="Chromosome 14"/>
</dbReference>
<feature type="region of interest" description="Disordered" evidence="1">
    <location>
        <begin position="471"/>
        <end position="494"/>
    </location>
</feature>
<feature type="compositionally biased region" description="Pro residues" evidence="1">
    <location>
        <begin position="478"/>
        <end position="494"/>
    </location>
</feature>
<dbReference type="Pfam" id="PF06012">
    <property type="entry name" value="DUF908"/>
    <property type="match status" value="1"/>
</dbReference>
<dbReference type="SUPFAM" id="SSF48371">
    <property type="entry name" value="ARM repeat"/>
    <property type="match status" value="1"/>
</dbReference>
<protein>
    <submittedName>
        <fullName evidence="3">E3 ubiquitin protein ligase URE-B1 variant</fullName>
    </submittedName>
</protein>
<dbReference type="InterPro" id="IPR010309">
    <property type="entry name" value="E3_Ub_ligase_DUF908"/>
</dbReference>
<accession>A0A7T8GX47</accession>
<evidence type="ECO:0000259" key="2">
    <source>
        <dbReference type="Pfam" id="PF06012"/>
    </source>
</evidence>
<evidence type="ECO:0000313" key="3">
    <source>
        <dbReference type="EMBL" id="QQP39181.1"/>
    </source>
</evidence>
<dbReference type="AlphaFoldDB" id="A0A7T8GX47"/>
<gene>
    <name evidence="3" type="ORF">FKW44_019978</name>
</gene>
<dbReference type="OrthoDB" id="6380671at2759"/>
<organism evidence="3 4">
    <name type="scientific">Caligus rogercresseyi</name>
    <name type="common">Sea louse</name>
    <dbReference type="NCBI Taxonomy" id="217165"/>
    <lineage>
        <taxon>Eukaryota</taxon>
        <taxon>Metazoa</taxon>
        <taxon>Ecdysozoa</taxon>
        <taxon>Arthropoda</taxon>
        <taxon>Crustacea</taxon>
        <taxon>Multicrustacea</taxon>
        <taxon>Hexanauplia</taxon>
        <taxon>Copepoda</taxon>
        <taxon>Siphonostomatoida</taxon>
        <taxon>Caligidae</taxon>
        <taxon>Caligus</taxon>
    </lineage>
</organism>
<keyword evidence="4" id="KW-1185">Reference proteome</keyword>
<feature type="domain" description="DUF908" evidence="2">
    <location>
        <begin position="87"/>
        <end position="223"/>
    </location>
</feature>
<proteinExistence type="predicted"/>